<dbReference type="STRING" id="1160895.CM19_10790"/>
<reference evidence="9 10" key="1">
    <citation type="submission" date="2014-03" db="EMBL/GenBank/DDBJ databases">
        <title>Draft genome sequence of the novel thermoacidophilic archaea Acidianus copahuensis ALE1 strain, isolated from Copahue volcanic area in Neuquen Argentina.</title>
        <authorList>
            <person name="Urbieta M.S."/>
            <person name="Rascovan N."/>
            <person name="Castro C."/>
            <person name="Revale S."/>
            <person name="Giaveno M.A."/>
            <person name="Vazquez M.P."/>
            <person name="Donati E.R."/>
        </authorList>
    </citation>
    <scope>NUCLEOTIDE SEQUENCE [LARGE SCALE GENOMIC DNA]</scope>
    <source>
        <strain evidence="9 10">ALE1</strain>
    </source>
</reference>
<dbReference type="GO" id="GO:0005829">
    <property type="term" value="C:cytosol"/>
    <property type="evidence" value="ECO:0007669"/>
    <property type="project" value="TreeGrafter"/>
</dbReference>
<dbReference type="AlphaFoldDB" id="A0A031LL62"/>
<name>A0A031LL62_9CREN</name>
<dbReference type="EMBL" id="JFZT01000057">
    <property type="protein sequence ID" value="EZQ01964.1"/>
    <property type="molecule type" value="Genomic_DNA"/>
</dbReference>
<dbReference type="SUPFAM" id="SSF52833">
    <property type="entry name" value="Thioredoxin-like"/>
    <property type="match status" value="1"/>
</dbReference>
<dbReference type="InterPro" id="IPR000866">
    <property type="entry name" value="AhpC/TSA"/>
</dbReference>
<gene>
    <name evidence="9" type="ORF">CM19_10790</name>
</gene>
<dbReference type="EC" id="1.11.1.24" evidence="6"/>
<organism evidence="9 10">
    <name type="scientific">Candidatus Acidianus copahuensis</name>
    <dbReference type="NCBI Taxonomy" id="1160895"/>
    <lineage>
        <taxon>Archaea</taxon>
        <taxon>Thermoproteota</taxon>
        <taxon>Thermoprotei</taxon>
        <taxon>Sulfolobales</taxon>
        <taxon>Sulfolobaceae</taxon>
        <taxon>Acidianus</taxon>
    </lineage>
</organism>
<dbReference type="Gene3D" id="3.30.1020.10">
    <property type="entry name" value="Antioxidant, Horf6, Chain A, domain2"/>
    <property type="match status" value="1"/>
</dbReference>
<comment type="similarity">
    <text evidence="6">Belongs to the peroxiredoxin family. Prx6 subfamily.</text>
</comment>
<keyword evidence="3 6" id="KW-0049">Antioxidant</keyword>
<dbReference type="InterPro" id="IPR022915">
    <property type="entry name" value="Peroxiredoxin_TDXH"/>
</dbReference>
<dbReference type="Pfam" id="PF10417">
    <property type="entry name" value="1-cysPrx_C"/>
    <property type="match status" value="1"/>
</dbReference>
<evidence type="ECO:0000313" key="10">
    <source>
        <dbReference type="Proteomes" id="UP000024332"/>
    </source>
</evidence>
<dbReference type="GO" id="GO:0045454">
    <property type="term" value="P:cell redox homeostasis"/>
    <property type="evidence" value="ECO:0007669"/>
    <property type="project" value="TreeGrafter"/>
</dbReference>
<dbReference type="InterPro" id="IPR024706">
    <property type="entry name" value="Peroxiredoxin_AhpC-typ"/>
</dbReference>
<comment type="subcellular location">
    <subcellularLocation>
        <location evidence="6">Cytoplasm</location>
    </subcellularLocation>
</comment>
<feature type="domain" description="Thioredoxin" evidence="8">
    <location>
        <begin position="3"/>
        <end position="159"/>
    </location>
</feature>
<evidence type="ECO:0000313" key="9">
    <source>
        <dbReference type="EMBL" id="EZQ01964.1"/>
    </source>
</evidence>
<dbReference type="NCBIfam" id="NF009669">
    <property type="entry name" value="PRK13190.1"/>
    <property type="match status" value="1"/>
</dbReference>
<dbReference type="Proteomes" id="UP000024332">
    <property type="component" value="Unassembled WGS sequence"/>
</dbReference>
<comment type="subunit">
    <text evidence="6">Homodecamer. Pentamer of dimers that assemble into a ring structure.</text>
</comment>
<evidence type="ECO:0000256" key="6">
    <source>
        <dbReference type="HAMAP-Rule" id="MF_00401"/>
    </source>
</evidence>
<dbReference type="Gene3D" id="3.40.30.10">
    <property type="entry name" value="Glutaredoxin"/>
    <property type="match status" value="1"/>
</dbReference>
<dbReference type="InterPro" id="IPR013766">
    <property type="entry name" value="Thioredoxin_domain"/>
</dbReference>
<comment type="caution">
    <text evidence="9">The sequence shown here is derived from an EMBL/GenBank/DDBJ whole genome shotgun (WGS) entry which is preliminary data.</text>
</comment>
<comment type="caution">
    <text evidence="6">Lacks conserved residue(s) required for the propagation of feature annotation.</text>
</comment>
<sequence length="216" mass="24852">MEMKLYQRFPDTQVLTTKGPIDFYKDIFGKGKWLFLFAHPADFTPVCTTEFVAFANAYDEFKKLGVELVGMSVDSIYSHIAWLSDIEQRYGVKIPFPLIADPDKKLARLLDIIDEASGVTIRAVFLVNPEGTIRFMAYYPIEYGRKIEELLRITKAAIVNYKAKVSLPVDWEPGKEVIIPAPTTLDEAEIRMKLPNAKMWYLAFKKYDELPQDQRV</sequence>
<dbReference type="InterPro" id="IPR050217">
    <property type="entry name" value="Peroxiredoxin"/>
</dbReference>
<keyword evidence="1 6" id="KW-0963">Cytoplasm</keyword>
<dbReference type="InterPro" id="IPR036249">
    <property type="entry name" value="Thioredoxin-like_sf"/>
</dbReference>
<protein>
    <recommendedName>
        <fullName evidence="6">Peroxiredoxin</fullName>
        <ecNumber evidence="6">1.11.1.24</ecNumber>
    </recommendedName>
    <alternativeName>
        <fullName evidence="6">Thioredoxin-dependent peroxiredoxin</fullName>
    </alternativeName>
</protein>
<keyword evidence="2 6" id="KW-0575">Peroxidase</keyword>
<dbReference type="NCBIfam" id="NF009668">
    <property type="entry name" value="PRK13189.1"/>
    <property type="match status" value="1"/>
</dbReference>
<evidence type="ECO:0000256" key="3">
    <source>
        <dbReference type="ARBA" id="ARBA00022862"/>
    </source>
</evidence>
<proteinExistence type="inferred from homology"/>
<dbReference type="InterPro" id="IPR019479">
    <property type="entry name" value="Peroxiredoxin_C"/>
</dbReference>
<dbReference type="GO" id="GO:0033554">
    <property type="term" value="P:cellular response to stress"/>
    <property type="evidence" value="ECO:0007669"/>
    <property type="project" value="TreeGrafter"/>
</dbReference>
<keyword evidence="5 6" id="KW-0676">Redox-active center</keyword>
<evidence type="ECO:0000259" key="8">
    <source>
        <dbReference type="PROSITE" id="PS51352"/>
    </source>
</evidence>
<comment type="catalytic activity">
    <reaction evidence="6">
        <text>a hydroperoxide + [thioredoxin]-dithiol = an alcohol + [thioredoxin]-disulfide + H2O</text>
        <dbReference type="Rhea" id="RHEA:62620"/>
        <dbReference type="Rhea" id="RHEA-COMP:10698"/>
        <dbReference type="Rhea" id="RHEA-COMP:10700"/>
        <dbReference type="ChEBI" id="CHEBI:15377"/>
        <dbReference type="ChEBI" id="CHEBI:29950"/>
        <dbReference type="ChEBI" id="CHEBI:30879"/>
        <dbReference type="ChEBI" id="CHEBI:35924"/>
        <dbReference type="ChEBI" id="CHEBI:50058"/>
        <dbReference type="EC" id="1.11.1.24"/>
    </reaction>
</comment>
<evidence type="ECO:0000256" key="2">
    <source>
        <dbReference type="ARBA" id="ARBA00022559"/>
    </source>
</evidence>
<dbReference type="PROSITE" id="PS51352">
    <property type="entry name" value="THIOREDOXIN_2"/>
    <property type="match status" value="1"/>
</dbReference>
<dbReference type="PANTHER" id="PTHR10681:SF121">
    <property type="entry name" value="ALKYL HYDROPEROXIDE REDUCTASE C"/>
    <property type="match status" value="1"/>
</dbReference>
<accession>A0A031LL62</accession>
<keyword evidence="10" id="KW-1185">Reference proteome</keyword>
<dbReference type="Pfam" id="PF00578">
    <property type="entry name" value="AhpC-TSA"/>
    <property type="match status" value="1"/>
</dbReference>
<dbReference type="GO" id="GO:0008379">
    <property type="term" value="F:thioredoxin peroxidase activity"/>
    <property type="evidence" value="ECO:0007669"/>
    <property type="project" value="TreeGrafter"/>
</dbReference>
<feature type="active site" description="Cysteine sulfenic acid (-SOH) intermediate" evidence="6">
    <location>
        <position position="47"/>
    </location>
</feature>
<dbReference type="PIRSF" id="PIRSF000239">
    <property type="entry name" value="AHPC"/>
    <property type="match status" value="1"/>
</dbReference>
<dbReference type="PANTHER" id="PTHR10681">
    <property type="entry name" value="THIOREDOXIN PEROXIDASE"/>
    <property type="match status" value="1"/>
</dbReference>
<dbReference type="GO" id="GO:0006979">
    <property type="term" value="P:response to oxidative stress"/>
    <property type="evidence" value="ECO:0007669"/>
    <property type="project" value="TreeGrafter"/>
</dbReference>
<dbReference type="GO" id="GO:0042744">
    <property type="term" value="P:hydrogen peroxide catabolic process"/>
    <property type="evidence" value="ECO:0007669"/>
    <property type="project" value="TreeGrafter"/>
</dbReference>
<evidence type="ECO:0000256" key="7">
    <source>
        <dbReference type="PIRSR" id="PIRSR000239-1"/>
    </source>
</evidence>
<comment type="miscellaneous">
    <text evidence="6">The active site is a conserved redox-active cysteine residue, the peroxidatic cysteine (C(P)), which makes the nucleophilic attack on the peroxide substrate. The peroxide oxidizes the C(P)-SH to cysteine sulfenic acid (C(P)-SOH), which then reacts with another cysteine residue, the resolving cysteine (C(R)), to form a disulfide bridge. The disulfide is subsequently reduced by an appropriate electron donor to complete the catalytic cycle. In this 1-Cys peroxiredoxin, no C(R) is present and C(P) instead forms a disulfide with a cysteine from another protein or with a small thiol molecule.</text>
</comment>
<evidence type="ECO:0000256" key="4">
    <source>
        <dbReference type="ARBA" id="ARBA00023002"/>
    </source>
</evidence>
<dbReference type="HAMAP" id="MF_00401">
    <property type="entry name" value="Peroxiredoxin"/>
    <property type="match status" value="1"/>
</dbReference>
<feature type="binding site" evidence="6">
    <location>
        <position position="122"/>
    </location>
    <ligand>
        <name>substrate</name>
    </ligand>
</feature>
<comment type="function">
    <text evidence="6">Thiol-specific peroxidase that catalyzes the reduction of hydrogen peroxide and organic hydroperoxides to water and alcohols, respectively. Plays a role in cell protection against oxidative stress by detoxifying peroxides.</text>
</comment>
<evidence type="ECO:0000256" key="1">
    <source>
        <dbReference type="ARBA" id="ARBA00022490"/>
    </source>
</evidence>
<feature type="active site" description="Cysteine sulfenic acid (-SOH) intermediate; for peroxidase activity" evidence="7">
    <location>
        <position position="47"/>
    </location>
</feature>
<evidence type="ECO:0000256" key="5">
    <source>
        <dbReference type="ARBA" id="ARBA00023284"/>
    </source>
</evidence>
<keyword evidence="4 6" id="KW-0560">Oxidoreductase</keyword>